<feature type="compositionally biased region" description="Basic residues" evidence="1">
    <location>
        <begin position="566"/>
        <end position="580"/>
    </location>
</feature>
<dbReference type="EMBL" id="ULHB01000234">
    <property type="protein sequence ID" value="SYW86163.1"/>
    <property type="molecule type" value="Genomic_DNA"/>
</dbReference>
<dbReference type="Proteomes" id="UP000658997">
    <property type="component" value="Unassembled WGS sequence"/>
</dbReference>
<dbReference type="SUPFAM" id="SSF51011">
    <property type="entry name" value="Glycosyl hydrolase domain"/>
    <property type="match status" value="1"/>
</dbReference>
<dbReference type="GO" id="GO:0006261">
    <property type="term" value="P:DNA-templated DNA replication"/>
    <property type="evidence" value="ECO:0007669"/>
    <property type="project" value="InterPro"/>
</dbReference>
<gene>
    <name evidence="2" type="ORF">UBRO2_05883</name>
</gene>
<evidence type="ECO:0000313" key="2">
    <source>
        <dbReference type="EMBL" id="SYW86163.1"/>
    </source>
</evidence>
<organism evidence="2 3">
    <name type="scientific">Ustilago bromivora</name>
    <dbReference type="NCBI Taxonomy" id="307758"/>
    <lineage>
        <taxon>Eukaryota</taxon>
        <taxon>Fungi</taxon>
        <taxon>Dikarya</taxon>
        <taxon>Basidiomycota</taxon>
        <taxon>Ustilaginomycotina</taxon>
        <taxon>Ustilaginomycetes</taxon>
        <taxon>Ustilaginales</taxon>
        <taxon>Ustilaginaceae</taxon>
        <taxon>Ustilago</taxon>
    </lineage>
</organism>
<dbReference type="GO" id="GO:0008622">
    <property type="term" value="C:epsilon DNA polymerase complex"/>
    <property type="evidence" value="ECO:0007669"/>
    <property type="project" value="InterPro"/>
</dbReference>
<evidence type="ECO:0000256" key="1">
    <source>
        <dbReference type="SAM" id="MobiDB-lite"/>
    </source>
</evidence>
<feature type="region of interest" description="Disordered" evidence="1">
    <location>
        <begin position="552"/>
        <end position="582"/>
    </location>
</feature>
<keyword evidence="3" id="KW-1185">Reference proteome</keyword>
<dbReference type="AlphaFoldDB" id="A0A8H8QSG6"/>
<dbReference type="InterPro" id="IPR016266">
    <property type="entry name" value="POLE2"/>
</dbReference>
<reference evidence="2" key="1">
    <citation type="submission" date="2018-08" db="EMBL/GenBank/DDBJ databases">
        <authorList>
            <person name="Guldener U."/>
        </authorList>
    </citation>
    <scope>NUCLEOTIDE SEQUENCE</scope>
    <source>
        <strain evidence="2">UB2</strain>
    </source>
</reference>
<name>A0A8H8QSG6_9BASI</name>
<feature type="region of interest" description="Disordered" evidence="1">
    <location>
        <begin position="121"/>
        <end position="154"/>
    </location>
</feature>
<dbReference type="GO" id="GO:0003677">
    <property type="term" value="F:DNA binding"/>
    <property type="evidence" value="ECO:0007669"/>
    <property type="project" value="InterPro"/>
</dbReference>
<feature type="region of interest" description="Disordered" evidence="1">
    <location>
        <begin position="276"/>
        <end position="301"/>
    </location>
</feature>
<dbReference type="PANTHER" id="PTHR12708:SF0">
    <property type="entry name" value="DNA POLYMERASE EPSILON SUBUNIT 2"/>
    <property type="match status" value="1"/>
</dbReference>
<protein>
    <submittedName>
        <fullName evidence="2">Uncharacterized protein</fullName>
    </submittedName>
</protein>
<evidence type="ECO:0000313" key="3">
    <source>
        <dbReference type="Proteomes" id="UP000658997"/>
    </source>
</evidence>
<proteinExistence type="predicted"/>
<accession>A0A8H8QSG6</accession>
<sequence length="892" mass="98263">MRYCLVQLANGLEALVTQDPKTDKSSAAMDNTNYTNTLNWKANSSDPALSSVQLLNSNSSKLNSNFQIGNALNTANGSTQIFIDCIPSGTNTMLFVSSRNYELGRTQVYYTVIGPFEERPNGTQPAQVTANTNTGPASATLSSATRRPDSNDTMEHSNIPLFISLIKKLAKWQSTHDDNLPTSKERDAFLKLQNAYRTRKLQGLAQFKQLIGETCKSAEAFIKHAGYLKLIRGRGKKLCSGTQAFRYHIPTPPRPPSISTRQILYSHTNQIEMATQGSAPAWKPPKPRGAQRGTPDLIDKSEPMADLDKFVKARKYYAYGEQRDVWDQPNCIAWVHTGSKTDDNDAGDEPNPFYGLNVAPVPKFTDLALRNENFCPPLATPIAAPSSSSRNNTADGFMRLTLTKNLLGRQGHRFLLFGMLSTSSDGRYELEDVDGTIGLDLHDAIPGEGILTEGSLILVEGDYTVDECIRAFAIGHPPSETRAQARLIHAHTVFLTHFANVAITAIAYDYASHTKATSNSILMGMVHNASGWLSRTPTEGAPEGQLTPACRSRLARDQPQQLARPPQRRPHPTQRPRHNHGPLEQSTITALEAALSAPIDLLLDPGFTTSMLPVSRMEAIMTRPGCVQPAFDFSLTTGACIATLPVLKRRRYNNHRGRLMNGDWLLSLSSMPLRGAVTAKAALLLATPLLQYPSDCTTAGSLFLRLSISVQVNVSTSTAWSSTLLCDRISDMATILRFANRFPDPDADSRPRWHDKRNDIHVALTKTMLIVTPVTLRAQWIKEIEKRAPHCMNIDKLKVRGHEWWSTSGMQMKSHHVIAFLFSSLPLLMHSVSSAPIPNPRPIEDIYPYQLPDNAFMQNAPAADSTVIPALLAVGFDVNDTSTMSGTSKKKQ</sequence>
<dbReference type="PANTHER" id="PTHR12708">
    <property type="entry name" value="DNA POLYMERASE EPSILON SUBUNIT B"/>
    <property type="match status" value="1"/>
</dbReference>
<dbReference type="GO" id="GO:0042276">
    <property type="term" value="P:error-prone translesion synthesis"/>
    <property type="evidence" value="ECO:0007669"/>
    <property type="project" value="TreeGrafter"/>
</dbReference>
<feature type="compositionally biased region" description="Polar residues" evidence="1">
    <location>
        <begin position="121"/>
        <end position="145"/>
    </location>
</feature>
<comment type="caution">
    <text evidence="2">The sequence shown here is derived from an EMBL/GenBank/DDBJ whole genome shotgun (WGS) entry which is preliminary data.</text>
</comment>